<dbReference type="Pfam" id="PF10014">
    <property type="entry name" value="2OG-Fe_Oxy_2"/>
    <property type="match status" value="1"/>
</dbReference>
<dbReference type="AlphaFoldDB" id="A0A1C6VGZ7"/>
<reference evidence="1 2" key="1">
    <citation type="submission" date="2016-06" db="EMBL/GenBank/DDBJ databases">
        <authorList>
            <person name="Kjaerup R.B."/>
            <person name="Dalgaard T.S."/>
            <person name="Juul-Madsen H.R."/>
        </authorList>
    </citation>
    <scope>NUCLEOTIDE SEQUENCE [LARGE SCALE GENOMIC DNA]</scope>
    <source>
        <strain evidence="1 2">DSM 45577</strain>
    </source>
</reference>
<dbReference type="STRING" id="683228.GA0070617_5815"/>
<sequence length="256" mass="27927">MTINRTVRPSGTTGSAGHAEAIRRDGFAVLAGQHLRAQLPDPEFAALREAWADLPVDEQVAEGVTYRRRRYGRVRVVLGADGPVVTPLANTAFRQDTIPLWRGRTRVFAPVAEEFLRSPALRFLLALDAGLARDLSGITDWEVGLHLVRIIAQPTSAGLPTPEGRHSDGHHFVGMHLIRRDNCTGGLSVIHPRQGPPVESTLTEPLDSLFVADREVTHEVTPVGAENGTGVRDMLLVDLNRWRSDDGAPTDRPGGR</sequence>
<evidence type="ECO:0000313" key="1">
    <source>
        <dbReference type="EMBL" id="SCL65606.1"/>
    </source>
</evidence>
<accession>A0A1C6VGZ7</accession>
<organism evidence="1 2">
    <name type="scientific">Micromonospora yangpuensis</name>
    <dbReference type="NCBI Taxonomy" id="683228"/>
    <lineage>
        <taxon>Bacteria</taxon>
        <taxon>Bacillati</taxon>
        <taxon>Actinomycetota</taxon>
        <taxon>Actinomycetes</taxon>
        <taxon>Micromonosporales</taxon>
        <taxon>Micromonosporaceae</taxon>
        <taxon>Micromonospora</taxon>
    </lineage>
</organism>
<keyword evidence="2" id="KW-1185">Reference proteome</keyword>
<dbReference type="OrthoDB" id="6681382at2"/>
<protein>
    <recommendedName>
        <fullName evidence="3">2OG-Fe dioxygenase</fullName>
    </recommendedName>
</protein>
<dbReference type="GO" id="GO:0051213">
    <property type="term" value="F:dioxygenase activity"/>
    <property type="evidence" value="ECO:0007669"/>
    <property type="project" value="InterPro"/>
</dbReference>
<evidence type="ECO:0000313" key="2">
    <source>
        <dbReference type="Proteomes" id="UP000198937"/>
    </source>
</evidence>
<proteinExistence type="predicted"/>
<dbReference type="Gene3D" id="2.60.120.620">
    <property type="entry name" value="q2cbj1_9rhob like domain"/>
    <property type="match status" value="1"/>
</dbReference>
<dbReference type="EMBL" id="FMIA01000002">
    <property type="protein sequence ID" value="SCL65606.1"/>
    <property type="molecule type" value="Genomic_DNA"/>
</dbReference>
<gene>
    <name evidence="1" type="ORF">GA0070617_5815</name>
</gene>
<dbReference type="Proteomes" id="UP000198937">
    <property type="component" value="Unassembled WGS sequence"/>
</dbReference>
<name>A0A1C6VGZ7_9ACTN</name>
<evidence type="ECO:0008006" key="3">
    <source>
        <dbReference type="Google" id="ProtNLM"/>
    </source>
</evidence>
<dbReference type="RefSeq" id="WP_091445442.1">
    <property type="nucleotide sequence ID" value="NZ_BMMJ01000003.1"/>
</dbReference>
<dbReference type="InterPro" id="IPR018724">
    <property type="entry name" value="2OG-Fe_dioxygenase"/>
</dbReference>